<dbReference type="Proteomes" id="UP001142462">
    <property type="component" value="Unassembled WGS sequence"/>
</dbReference>
<reference evidence="2" key="2">
    <citation type="submission" date="2023-01" db="EMBL/GenBank/DDBJ databases">
        <authorList>
            <person name="Sun Q."/>
            <person name="Evtushenko L."/>
        </authorList>
    </citation>
    <scope>NUCLEOTIDE SEQUENCE</scope>
    <source>
        <strain evidence="2">VKM Ac-1020</strain>
    </source>
</reference>
<reference evidence="2" key="1">
    <citation type="journal article" date="2014" name="Int. J. Syst. Evol. Microbiol.">
        <title>Complete genome sequence of Corynebacterium casei LMG S-19264T (=DSM 44701T), isolated from a smear-ripened cheese.</title>
        <authorList>
            <consortium name="US DOE Joint Genome Institute (JGI-PGF)"/>
            <person name="Walter F."/>
            <person name="Albersmeier A."/>
            <person name="Kalinowski J."/>
            <person name="Ruckert C."/>
        </authorList>
    </citation>
    <scope>NUCLEOTIDE SEQUENCE</scope>
    <source>
        <strain evidence="2">VKM Ac-1020</strain>
    </source>
</reference>
<keyword evidence="3" id="KW-1185">Reference proteome</keyword>
<dbReference type="SUPFAM" id="SSF46785">
    <property type="entry name" value="Winged helix' DNA-binding domain"/>
    <property type="match status" value="1"/>
</dbReference>
<dbReference type="InterPro" id="IPR036388">
    <property type="entry name" value="WH-like_DNA-bd_sf"/>
</dbReference>
<protein>
    <submittedName>
        <fullName evidence="2">Transcriptional regulator</fullName>
    </submittedName>
</protein>
<name>A0A9W6H0C2_9MICO</name>
<proteinExistence type="predicted"/>
<evidence type="ECO:0000313" key="2">
    <source>
        <dbReference type="EMBL" id="GLJ59928.1"/>
    </source>
</evidence>
<dbReference type="InterPro" id="IPR036390">
    <property type="entry name" value="WH_DNA-bd_sf"/>
</dbReference>
<evidence type="ECO:0000256" key="1">
    <source>
        <dbReference type="SAM" id="MobiDB-lite"/>
    </source>
</evidence>
<dbReference type="Pfam" id="PF12840">
    <property type="entry name" value="HTH_20"/>
    <property type="match status" value="1"/>
</dbReference>
<gene>
    <name evidence="2" type="ORF">GCM10017576_00570</name>
</gene>
<accession>A0A9W6H0C2</accession>
<comment type="caution">
    <text evidence="2">The sequence shown here is derived from an EMBL/GenBank/DDBJ whole genome shotgun (WGS) entry which is preliminary data.</text>
</comment>
<dbReference type="EMBL" id="BSEJ01000001">
    <property type="protein sequence ID" value="GLJ59928.1"/>
    <property type="molecule type" value="Genomic_DNA"/>
</dbReference>
<evidence type="ECO:0000313" key="3">
    <source>
        <dbReference type="Proteomes" id="UP001142462"/>
    </source>
</evidence>
<dbReference type="InterPro" id="IPR011991">
    <property type="entry name" value="ArsR-like_HTH"/>
</dbReference>
<dbReference type="AlphaFoldDB" id="A0A9W6H0C2"/>
<dbReference type="RefSeq" id="WP_271171666.1">
    <property type="nucleotide sequence ID" value="NZ_BSEJ01000001.1"/>
</dbReference>
<sequence>MTDADSEATRRIRGLADPLRRAIYAFLSRQRHAVTRDEAASALDIPHHQAKFHLDRLEQDGLVTVDYARPPGRTGPGAGRPAKRYRPAESEIAVSVPPRGYDVAGDLLARAITRSAADGIPVAEAVVDVARARGRAIAAARGAEPPVSASAAREAAEDILRGEGYEPERDGPTTVLRNCPFHRLAQDHRDLVCGMNCALIDGVGDALAPHSPAVALEPEDGRCCVTLREGA</sequence>
<dbReference type="Gene3D" id="1.10.10.10">
    <property type="entry name" value="Winged helix-like DNA-binding domain superfamily/Winged helix DNA-binding domain"/>
    <property type="match status" value="1"/>
</dbReference>
<feature type="region of interest" description="Disordered" evidence="1">
    <location>
        <begin position="66"/>
        <end position="86"/>
    </location>
</feature>
<organism evidence="2 3">
    <name type="scientific">Microbacterium barkeri</name>
    <dbReference type="NCBI Taxonomy" id="33917"/>
    <lineage>
        <taxon>Bacteria</taxon>
        <taxon>Bacillati</taxon>
        <taxon>Actinomycetota</taxon>
        <taxon>Actinomycetes</taxon>
        <taxon>Micrococcales</taxon>
        <taxon>Microbacteriaceae</taxon>
        <taxon>Microbacterium</taxon>
    </lineage>
</organism>
<dbReference type="CDD" id="cd00090">
    <property type="entry name" value="HTH_ARSR"/>
    <property type="match status" value="1"/>
</dbReference>